<gene>
    <name evidence="1" type="ORF">A2008_13150</name>
</gene>
<dbReference type="AlphaFoldDB" id="A0A1F7WMX7"/>
<reference evidence="1 2" key="1">
    <citation type="journal article" date="2016" name="Nat. Commun.">
        <title>Thousands of microbial genomes shed light on interconnected biogeochemical processes in an aquifer system.</title>
        <authorList>
            <person name="Anantharaman K."/>
            <person name="Brown C.T."/>
            <person name="Hug L.A."/>
            <person name="Sharon I."/>
            <person name="Castelle C.J."/>
            <person name="Probst A.J."/>
            <person name="Thomas B.C."/>
            <person name="Singh A."/>
            <person name="Wilkins M.J."/>
            <person name="Karaoz U."/>
            <person name="Brodie E.L."/>
            <person name="Williams K.H."/>
            <person name="Hubbard S.S."/>
            <person name="Banfield J.F."/>
        </authorList>
    </citation>
    <scope>NUCLEOTIDE SEQUENCE [LARGE SCALE GENOMIC DNA]</scope>
</reference>
<organism evidence="1 2">
    <name type="scientific">Candidatus Wallbacteria bacterium GWC2_49_35</name>
    <dbReference type="NCBI Taxonomy" id="1817813"/>
    <lineage>
        <taxon>Bacteria</taxon>
        <taxon>Candidatus Walliibacteriota</taxon>
    </lineage>
</organism>
<dbReference type="PANTHER" id="PTHR37841:SF1">
    <property type="entry name" value="DUF3298 DOMAIN-CONTAINING PROTEIN"/>
    <property type="match status" value="1"/>
</dbReference>
<sequence>MSDAVELLRSHDENERKKAVLLLARKPSKDNLLIIRDVAETDESVEVRFFARKALYCIKDALKPKVSEETSASVSLKSVAKYFAPDKSVEEKLAVIQHAINKNMTVLTDAFILQLSGEESQEVVSALLIAVGKLGDESRIKYIVPYLNSENSRVRANAIEALEYIGSTKIYPYVILKIEDEDNRVRSNAAKALKKLDSTTALRILKAMLASSNAAMQASAAYVMRFIIDEANIELLEPLLKSQHDPVRENVIIALTRYKENGIARAAALLKNTGTIQTSAKGPLVQESIIEKTFEESLADKLKSEDAKTRIDAVNEAMQKGGLGVGKVLTDHLKRESDNKAVATVLICLGRLQYKEALDDIIKRIKSRDDRCRANAVEAVRLIGDRDSLKQLVSCLKDRNNRVKANAIIALNGEDYVDLFTPLSEMAESSDELMQKSAIYAIMEMGRRDFYGFLLIFEKSQFKEVAERAKECIKKLTDGGVKLEKVRYSSGVKAKEGDEEPKEEAAGKNYAARGTVGFIDKSGALKIDFLFEDAGDFNSDLAPARSGGKWGYVDSSGKTVITNIFEAALAFSSGLGAVRMGDKWGFVEKHGMFAISAEYADVGDFSEGLAPVRKGNLWGYADKKGALVIKPQFDLAESFHGGLALVKMKGWFGKKIKAFIDKNGNVVINLKFDNACGFSEGLARVLKGDKWGFIDKTGRAVVKPQFDDASDFFEGFAAVEIKGKKGFVDKNSKMAVEAKYDDAGRFSDALAPVCLSSKWGFTDRDGKLFIKPKYDEAREFVNNAAPVKLKSKWGVINKMEKFVVEPIYEEIGIFCEGFARVKKSSK</sequence>
<dbReference type="Proteomes" id="UP000178735">
    <property type="component" value="Unassembled WGS sequence"/>
</dbReference>
<accession>A0A1F7WMX7</accession>
<dbReference type="Pfam" id="PF13646">
    <property type="entry name" value="HEAT_2"/>
    <property type="match status" value="2"/>
</dbReference>
<name>A0A1F7WMX7_9BACT</name>
<dbReference type="InterPro" id="IPR016024">
    <property type="entry name" value="ARM-type_fold"/>
</dbReference>
<dbReference type="EMBL" id="MGFH01000170">
    <property type="protein sequence ID" value="OGM03365.1"/>
    <property type="molecule type" value="Genomic_DNA"/>
</dbReference>
<dbReference type="InterPro" id="IPR021133">
    <property type="entry name" value="HEAT_type_2"/>
</dbReference>
<dbReference type="Pfam" id="PF14903">
    <property type="entry name" value="WG_beta_rep"/>
    <property type="match status" value="4"/>
</dbReference>
<protein>
    <recommendedName>
        <fullName evidence="3">WG repeat-containing protein</fullName>
    </recommendedName>
</protein>
<dbReference type="SUPFAM" id="SSF69360">
    <property type="entry name" value="Cell wall binding repeat"/>
    <property type="match status" value="2"/>
</dbReference>
<evidence type="ECO:0000313" key="2">
    <source>
        <dbReference type="Proteomes" id="UP000178735"/>
    </source>
</evidence>
<dbReference type="SUPFAM" id="SSF48371">
    <property type="entry name" value="ARM repeat"/>
    <property type="match status" value="1"/>
</dbReference>
<dbReference type="Gene3D" id="1.25.10.10">
    <property type="entry name" value="Leucine-rich Repeat Variant"/>
    <property type="match status" value="2"/>
</dbReference>
<dbReference type="InterPro" id="IPR004155">
    <property type="entry name" value="PBS_lyase_HEAT"/>
</dbReference>
<dbReference type="PANTHER" id="PTHR37841">
    <property type="entry name" value="GLR2918 PROTEIN"/>
    <property type="match status" value="1"/>
</dbReference>
<dbReference type="InterPro" id="IPR032774">
    <property type="entry name" value="WG_beta_rep"/>
</dbReference>
<comment type="caution">
    <text evidence="1">The sequence shown here is derived from an EMBL/GenBank/DDBJ whole genome shotgun (WGS) entry which is preliminary data.</text>
</comment>
<evidence type="ECO:0008006" key="3">
    <source>
        <dbReference type="Google" id="ProtNLM"/>
    </source>
</evidence>
<proteinExistence type="predicted"/>
<dbReference type="STRING" id="1817813.A2008_13150"/>
<dbReference type="PROSITE" id="PS50077">
    <property type="entry name" value="HEAT_REPEAT"/>
    <property type="match status" value="1"/>
</dbReference>
<dbReference type="SMART" id="SM00567">
    <property type="entry name" value="EZ_HEAT"/>
    <property type="match status" value="3"/>
</dbReference>
<evidence type="ECO:0000313" key="1">
    <source>
        <dbReference type="EMBL" id="OGM03365.1"/>
    </source>
</evidence>
<dbReference type="InterPro" id="IPR011989">
    <property type="entry name" value="ARM-like"/>
</dbReference>